<evidence type="ECO:0000259" key="6">
    <source>
        <dbReference type="Pfam" id="PF08392"/>
    </source>
</evidence>
<keyword evidence="9" id="KW-1185">Reference proteome</keyword>
<evidence type="ECO:0000256" key="5">
    <source>
        <dbReference type="SAM" id="Phobius"/>
    </source>
</evidence>
<dbReference type="GO" id="GO:0006633">
    <property type="term" value="P:fatty acid biosynthetic process"/>
    <property type="evidence" value="ECO:0007669"/>
    <property type="project" value="InterPro"/>
</dbReference>
<keyword evidence="3 4" id="KW-0012">Acyltransferase</keyword>
<keyword evidence="5" id="KW-1133">Transmembrane helix</keyword>
<evidence type="ECO:0000259" key="7">
    <source>
        <dbReference type="Pfam" id="PF08541"/>
    </source>
</evidence>
<comment type="similarity">
    <text evidence="1 4">Belongs to the thiolase-like superfamily. Chalcone/stilbene synthases family.</text>
</comment>
<evidence type="ECO:0000256" key="1">
    <source>
        <dbReference type="ARBA" id="ARBA00005531"/>
    </source>
</evidence>
<dbReference type="InterPro" id="IPR013747">
    <property type="entry name" value="ACP_syn_III_C"/>
</dbReference>
<keyword evidence="5" id="KW-0812">Transmembrane</keyword>
<sequence>MESFLVKLCSLTKTTISIHSFHFLAACAMIFLVLYLLSRRNQVFLVDFTCYNPPNCLRAPISAFIEHIERSNKFSQESIDFQTKIHSRSGIGNESCLPDTLHHLPPSVSLTDSIEEVQTILFPMAEDFLLKNKISPKSIDILVVNCSIFCPTPSISSMIVKRIGLGSNIRSYNLTGMGCSAGLLSVSLAKDLLKIHKNSLALVVSLESLTHNGYPGKVKSMLLTNTLFRSGGTIILLSNRKQDRRRAKYVLQHLVRINMGFDDQSYTCVFQENDEEGHVGVSLSRRTMHIASNALRTNMVRLGPLVLPYSEKIRYLWSVFLQRVCADPKSKQYIPDFKKAFEHFCIHSGGRAVIDAVEDNLSLSEEDVEPSRMALYRFGNTSSSSVWYALCYLEAKGRVKRGDRVWQIAFGSGFKCNSAVWKCVSDVHPTCSLNPWSDRIHLYPVEVPEILDT</sequence>
<feature type="domain" description="Beta-ketoacyl-[acyl-carrier-protein] synthase III C-terminal" evidence="7">
    <location>
        <begin position="342"/>
        <end position="422"/>
    </location>
</feature>
<reference evidence="8 9" key="1">
    <citation type="submission" date="2024-01" db="EMBL/GenBank/DDBJ databases">
        <title>Genome assemblies of Stephania.</title>
        <authorList>
            <person name="Yang L."/>
        </authorList>
    </citation>
    <scope>NUCLEOTIDE SEQUENCE [LARGE SCALE GENOMIC DNA]</scope>
    <source>
        <strain evidence="8">JXDWG</strain>
        <tissue evidence="8">Leaf</tissue>
    </source>
</reference>
<gene>
    <name evidence="8" type="ORF">Scep_030722</name>
</gene>
<dbReference type="PIRSF" id="PIRSF036417">
    <property type="entry name" value="3-ktacl-CoA_syn"/>
    <property type="match status" value="1"/>
</dbReference>
<dbReference type="InterPro" id="IPR012392">
    <property type="entry name" value="3-ktacl-CoA_syn"/>
</dbReference>
<dbReference type="EC" id="2.3.1.-" evidence="4"/>
<evidence type="ECO:0000256" key="4">
    <source>
        <dbReference type="PIRNR" id="PIRNR036417"/>
    </source>
</evidence>
<dbReference type="AlphaFoldDB" id="A0AAP0E0B1"/>
<accession>A0AAP0E0B1</accession>
<feature type="domain" description="FAE" evidence="6">
    <location>
        <begin position="36"/>
        <end position="323"/>
    </location>
</feature>
<keyword evidence="2 4" id="KW-0808">Transferase</keyword>
<evidence type="ECO:0000256" key="3">
    <source>
        <dbReference type="ARBA" id="ARBA00023315"/>
    </source>
</evidence>
<dbReference type="SUPFAM" id="SSF53901">
    <property type="entry name" value="Thiolase-like"/>
    <property type="match status" value="2"/>
</dbReference>
<dbReference type="Pfam" id="PF08541">
    <property type="entry name" value="ACP_syn_III_C"/>
    <property type="match status" value="1"/>
</dbReference>
<keyword evidence="5" id="KW-0472">Membrane</keyword>
<name>A0AAP0E0B1_9MAGN</name>
<dbReference type="Pfam" id="PF08392">
    <property type="entry name" value="FAE1_CUT1_RppA"/>
    <property type="match status" value="1"/>
</dbReference>
<protein>
    <recommendedName>
        <fullName evidence="4">3-ketoacyl-CoA synthase</fullName>
        <ecNumber evidence="4">2.3.1.-</ecNumber>
    </recommendedName>
</protein>
<comment type="caution">
    <text evidence="8">The sequence shown here is derived from an EMBL/GenBank/DDBJ whole genome shotgun (WGS) entry which is preliminary data.</text>
</comment>
<dbReference type="GO" id="GO:0016747">
    <property type="term" value="F:acyltransferase activity, transferring groups other than amino-acyl groups"/>
    <property type="evidence" value="ECO:0007669"/>
    <property type="project" value="InterPro"/>
</dbReference>
<dbReference type="InterPro" id="IPR016039">
    <property type="entry name" value="Thiolase-like"/>
</dbReference>
<proteinExistence type="inferred from homology"/>
<dbReference type="EMBL" id="JBBNAG010000013">
    <property type="protein sequence ID" value="KAK9084251.1"/>
    <property type="molecule type" value="Genomic_DNA"/>
</dbReference>
<dbReference type="GO" id="GO:0016020">
    <property type="term" value="C:membrane"/>
    <property type="evidence" value="ECO:0007669"/>
    <property type="project" value="InterPro"/>
</dbReference>
<dbReference type="PROSITE" id="PS51257">
    <property type="entry name" value="PROKAR_LIPOPROTEIN"/>
    <property type="match status" value="1"/>
</dbReference>
<evidence type="ECO:0000313" key="9">
    <source>
        <dbReference type="Proteomes" id="UP001419268"/>
    </source>
</evidence>
<feature type="transmembrane region" description="Helical" evidence="5">
    <location>
        <begin position="20"/>
        <end position="37"/>
    </location>
</feature>
<dbReference type="CDD" id="cd00831">
    <property type="entry name" value="CHS_like"/>
    <property type="match status" value="1"/>
</dbReference>
<dbReference type="PANTHER" id="PTHR31561">
    <property type="entry name" value="3-KETOACYL-COA SYNTHASE"/>
    <property type="match status" value="1"/>
</dbReference>
<evidence type="ECO:0000256" key="2">
    <source>
        <dbReference type="ARBA" id="ARBA00022679"/>
    </source>
</evidence>
<organism evidence="8 9">
    <name type="scientific">Stephania cephalantha</name>
    <dbReference type="NCBI Taxonomy" id="152367"/>
    <lineage>
        <taxon>Eukaryota</taxon>
        <taxon>Viridiplantae</taxon>
        <taxon>Streptophyta</taxon>
        <taxon>Embryophyta</taxon>
        <taxon>Tracheophyta</taxon>
        <taxon>Spermatophyta</taxon>
        <taxon>Magnoliopsida</taxon>
        <taxon>Ranunculales</taxon>
        <taxon>Menispermaceae</taxon>
        <taxon>Menispermoideae</taxon>
        <taxon>Cissampelideae</taxon>
        <taxon>Stephania</taxon>
    </lineage>
</organism>
<comment type="pathway">
    <text evidence="4">Lipid metabolism; fatty acid biosynthesis.</text>
</comment>
<dbReference type="InterPro" id="IPR013601">
    <property type="entry name" value="FAE1_typ3_polyketide_synth"/>
</dbReference>
<evidence type="ECO:0000313" key="8">
    <source>
        <dbReference type="EMBL" id="KAK9084251.1"/>
    </source>
</evidence>
<dbReference type="Gene3D" id="3.40.47.10">
    <property type="match status" value="1"/>
</dbReference>
<dbReference type="Proteomes" id="UP001419268">
    <property type="component" value="Unassembled WGS sequence"/>
</dbReference>